<name>A0ABS3HT92_9ENTE</name>
<accession>A0ABS3HT92</accession>
<evidence type="ECO:0000313" key="3">
    <source>
        <dbReference type="Proteomes" id="UP000664857"/>
    </source>
</evidence>
<keyword evidence="3" id="KW-1185">Reference proteome</keyword>
<keyword evidence="2" id="KW-0282">Flagellum</keyword>
<gene>
    <name evidence="2" type="ORF">DOK76_07800</name>
</gene>
<evidence type="ECO:0000313" key="2">
    <source>
        <dbReference type="EMBL" id="MBO0476969.1"/>
    </source>
</evidence>
<evidence type="ECO:0000259" key="1">
    <source>
        <dbReference type="Pfam" id="PF02120"/>
    </source>
</evidence>
<dbReference type="CDD" id="cd17470">
    <property type="entry name" value="T3SS_Flik_C"/>
    <property type="match status" value="1"/>
</dbReference>
<keyword evidence="2" id="KW-0969">Cilium</keyword>
<sequence length="455" mass="52307">MTGIPEIDLGTLLKQPINQKSLKVEELPLFSDIFLTHLDQENNETFDLKETLEEDTEILNISDEELEDKESDKWEEPLISLIPLQAETKLEELIKVTSDNSKIENKIEMTRIQQFIRNQPLFRDTDLAEIVSEPQEILAETNTDPIFFSHQVADKEDLKELLLKSSKNELNLILNNNEATQSVSNENPEIILNTQFNQVEELRQNIQPSIGDSRLLEKVSENQFDQMDISSETNPIESGVEITEESLPSTYYEKTDVDVEVMKENNDVFQMESFMTEIVKQDSVNLAATIEEGHQPLTSLELEVFEEQTLPKVLTKLSQEIHQPTLNEPTTIKLTLQPEKLGELEVVLEMKDGKVNAEFRVDSPRVKTLFESHLTELKENLVKQHNLLQPVDISVEMATKEVETHLDFGGSFNHRQSQQQAFEQQKSRQRYDKTEDYVEEVTHEGVSKESVDILV</sequence>
<dbReference type="Pfam" id="PF02120">
    <property type="entry name" value="Flg_hook"/>
    <property type="match status" value="1"/>
</dbReference>
<keyword evidence="2" id="KW-0966">Cell projection</keyword>
<dbReference type="Gene3D" id="3.30.750.140">
    <property type="match status" value="1"/>
</dbReference>
<dbReference type="InterPro" id="IPR021136">
    <property type="entry name" value="Flagellar_hook_control-like_C"/>
</dbReference>
<proteinExistence type="predicted"/>
<organism evidence="2 3">
    <name type="scientific">Candidatus Vagococcus giribetii</name>
    <dbReference type="NCBI Taxonomy" id="2230876"/>
    <lineage>
        <taxon>Bacteria</taxon>
        <taxon>Bacillati</taxon>
        <taxon>Bacillota</taxon>
        <taxon>Bacilli</taxon>
        <taxon>Lactobacillales</taxon>
        <taxon>Enterococcaceae</taxon>
        <taxon>Vagococcus</taxon>
    </lineage>
</organism>
<dbReference type="EMBL" id="JAFLVX010000018">
    <property type="protein sequence ID" value="MBO0476969.1"/>
    <property type="molecule type" value="Genomic_DNA"/>
</dbReference>
<reference evidence="2 3" key="1">
    <citation type="submission" date="2021-03" db="EMBL/GenBank/DDBJ databases">
        <title>Enterococcal diversity collection.</title>
        <authorList>
            <person name="Gilmore M.S."/>
            <person name="Schwartzman J."/>
            <person name="Van Tyne D."/>
            <person name="Martin M."/>
            <person name="Earl A.M."/>
            <person name="Manson A.L."/>
            <person name="Straub T."/>
            <person name="Salamzade R."/>
            <person name="Saavedra J."/>
            <person name="Lebreton F."/>
            <person name="Prichula J."/>
            <person name="Schaufler K."/>
            <person name="Gaca A."/>
            <person name="Sgardioli B."/>
            <person name="Wagenaar J."/>
            <person name="Strong T."/>
        </authorList>
    </citation>
    <scope>NUCLEOTIDE SEQUENCE [LARGE SCALE GENOMIC DNA]</scope>
    <source>
        <strain evidence="2 3">DIV0080</strain>
    </source>
</reference>
<dbReference type="InterPro" id="IPR038610">
    <property type="entry name" value="FliK-like_C_sf"/>
</dbReference>
<protein>
    <submittedName>
        <fullName evidence="2">Flagellar hook-length control protein FliK</fullName>
    </submittedName>
</protein>
<dbReference type="Proteomes" id="UP000664857">
    <property type="component" value="Unassembled WGS sequence"/>
</dbReference>
<comment type="caution">
    <text evidence="2">The sequence shown here is derived from an EMBL/GenBank/DDBJ whole genome shotgun (WGS) entry which is preliminary data.</text>
</comment>
<feature type="domain" description="Flagellar hook-length control protein-like C-terminal" evidence="1">
    <location>
        <begin position="326"/>
        <end position="396"/>
    </location>
</feature>
<dbReference type="RefSeq" id="WP_206966479.1">
    <property type="nucleotide sequence ID" value="NZ_JAFLVX010000018.1"/>
</dbReference>